<dbReference type="OrthoDB" id="695818at2759"/>
<proteinExistence type="predicted"/>
<dbReference type="PANTHER" id="PTHR10579">
    <property type="entry name" value="CALCIUM-ACTIVATED CHLORIDE CHANNEL REGULATOR"/>
    <property type="match status" value="1"/>
</dbReference>
<evidence type="ECO:0000256" key="1">
    <source>
        <dbReference type="SAM" id="MobiDB-lite"/>
    </source>
</evidence>
<evidence type="ECO:0000313" key="2">
    <source>
        <dbReference type="EMBL" id="OEL23315.1"/>
    </source>
</evidence>
<dbReference type="EMBL" id="LWDX02042852">
    <property type="protein sequence ID" value="OEL23315.1"/>
    <property type="molecule type" value="Genomic_DNA"/>
</dbReference>
<organism evidence="2 3">
    <name type="scientific">Dichanthelium oligosanthes</name>
    <dbReference type="NCBI Taxonomy" id="888268"/>
    <lineage>
        <taxon>Eukaryota</taxon>
        <taxon>Viridiplantae</taxon>
        <taxon>Streptophyta</taxon>
        <taxon>Embryophyta</taxon>
        <taxon>Tracheophyta</taxon>
        <taxon>Spermatophyta</taxon>
        <taxon>Magnoliopsida</taxon>
        <taxon>Liliopsida</taxon>
        <taxon>Poales</taxon>
        <taxon>Poaceae</taxon>
        <taxon>PACMAD clade</taxon>
        <taxon>Panicoideae</taxon>
        <taxon>Panicodae</taxon>
        <taxon>Paniceae</taxon>
        <taxon>Dichantheliinae</taxon>
        <taxon>Dichanthelium</taxon>
    </lineage>
</organism>
<dbReference type="PANTHER" id="PTHR10579:SF105">
    <property type="entry name" value="VWFA DOMAIN-CONTAINING PROTEIN"/>
    <property type="match status" value="1"/>
</dbReference>
<protein>
    <submittedName>
        <fullName evidence="2">Uncharacterized protein</fullName>
    </submittedName>
</protein>
<dbReference type="InterPro" id="IPR051266">
    <property type="entry name" value="CLCR"/>
</dbReference>
<reference evidence="2 3" key="1">
    <citation type="submission" date="2016-09" db="EMBL/GenBank/DDBJ databases">
        <title>The draft genome of Dichanthelium oligosanthes: A C3 panicoid grass species.</title>
        <authorList>
            <person name="Studer A.J."/>
            <person name="Schnable J.C."/>
            <person name="Brutnell T.P."/>
        </authorList>
    </citation>
    <scope>NUCLEOTIDE SEQUENCE [LARGE SCALE GENOMIC DNA]</scope>
    <source>
        <strain evidence="3">cv. Kellogg 1175</strain>
        <tissue evidence="2">Leaf</tissue>
    </source>
</reference>
<accession>A0A1E5VE40</accession>
<feature type="region of interest" description="Disordered" evidence="1">
    <location>
        <begin position="330"/>
        <end position="354"/>
    </location>
</feature>
<sequence>MGLGKAHDPKELHLIAEESNGTYSSITEDLNSKILEAFAVCLAGLKSVVAVETCITVKTSSTIATVNIKSIDWGSSCKRGSSNVVLELGVLYAGEVKDLMVHIDFTVPEMKGFRSIDLLTATVNYKDVQRMEPQKTECPLKVNICATSFAEDCRHESTPFPMVMHQRARSNVLKFFIDQFKAELELLKVGRTGPKAVGKLHMLWEKFKANDSDWQKAQEIGDDYLLERIDDDINAMVSCLTRGSGPGCVYSWMLSYEKQRAAFTGLPAATFLTPAMKEMVQEAQDQAAATEVDATTSSAVAAGSTHLAPPGTRLVEALEEIVMGVLERSGGGGAVPSPNSAGTATYAPPSIGQF</sequence>
<gene>
    <name evidence="2" type="ORF">BAE44_0015666</name>
</gene>
<evidence type="ECO:0000313" key="3">
    <source>
        <dbReference type="Proteomes" id="UP000095767"/>
    </source>
</evidence>
<dbReference type="STRING" id="888268.A0A1E5VE40"/>
<dbReference type="AlphaFoldDB" id="A0A1E5VE40"/>
<dbReference type="Proteomes" id="UP000095767">
    <property type="component" value="Unassembled WGS sequence"/>
</dbReference>
<name>A0A1E5VE40_9POAL</name>
<keyword evidence="3" id="KW-1185">Reference proteome</keyword>
<comment type="caution">
    <text evidence="2">The sequence shown here is derived from an EMBL/GenBank/DDBJ whole genome shotgun (WGS) entry which is preliminary data.</text>
</comment>